<dbReference type="InterPro" id="IPR021848">
    <property type="entry name" value="HODM_asu-like"/>
</dbReference>
<gene>
    <name evidence="2" type="ORF">CI238_10923</name>
</gene>
<reference evidence="2 3" key="1">
    <citation type="submission" date="2015-06" db="EMBL/GenBank/DDBJ databases">
        <title>Survival trade-offs in plant roots during colonization by closely related pathogenic and mutualistic fungi.</title>
        <authorList>
            <person name="Hacquard S."/>
            <person name="Kracher B."/>
            <person name="Hiruma K."/>
            <person name="Weinman A."/>
            <person name="Muench P."/>
            <person name="Garrido Oter R."/>
            <person name="Ver Loren van Themaat E."/>
            <person name="Dallerey J.-F."/>
            <person name="Damm U."/>
            <person name="Henrissat B."/>
            <person name="Lespinet O."/>
            <person name="Thon M."/>
            <person name="Kemen E."/>
            <person name="McHardy A.C."/>
            <person name="Schulze-Lefert P."/>
            <person name="O'Connell R.J."/>
        </authorList>
    </citation>
    <scope>NUCLEOTIDE SEQUENCE [LARGE SCALE GENOMIC DNA]</scope>
    <source>
        <strain evidence="2 3">MAFF 238704</strain>
    </source>
</reference>
<comment type="caution">
    <text evidence="2">The sequence shown here is derived from an EMBL/GenBank/DDBJ whole genome shotgun (WGS) entry which is preliminary data.</text>
</comment>
<dbReference type="Proteomes" id="UP000076584">
    <property type="component" value="Unassembled WGS sequence"/>
</dbReference>
<keyword evidence="1" id="KW-1133">Transmembrane helix</keyword>
<dbReference type="AlphaFoldDB" id="A0A167B6B9"/>
<protein>
    <submittedName>
        <fullName evidence="2">Uncharacterized protein</fullName>
    </submittedName>
</protein>
<evidence type="ECO:0000313" key="2">
    <source>
        <dbReference type="EMBL" id="KZL80943.1"/>
    </source>
</evidence>
<keyword evidence="1" id="KW-0472">Membrane</keyword>
<evidence type="ECO:0000313" key="3">
    <source>
        <dbReference type="Proteomes" id="UP000076584"/>
    </source>
</evidence>
<organism evidence="2 3">
    <name type="scientific">Colletotrichum incanum</name>
    <name type="common">Soybean anthracnose fungus</name>
    <dbReference type="NCBI Taxonomy" id="1573173"/>
    <lineage>
        <taxon>Eukaryota</taxon>
        <taxon>Fungi</taxon>
        <taxon>Dikarya</taxon>
        <taxon>Ascomycota</taxon>
        <taxon>Pezizomycotina</taxon>
        <taxon>Sordariomycetes</taxon>
        <taxon>Hypocreomycetidae</taxon>
        <taxon>Glomerellales</taxon>
        <taxon>Glomerellaceae</taxon>
        <taxon>Colletotrichum</taxon>
        <taxon>Colletotrichum spaethianum species complex</taxon>
    </lineage>
</organism>
<dbReference type="Pfam" id="PF11927">
    <property type="entry name" value="HODM_asu-like"/>
    <property type="match status" value="1"/>
</dbReference>
<name>A0A167B6B9_COLIC</name>
<dbReference type="STRING" id="1573173.A0A167B6B9"/>
<dbReference type="EMBL" id="LFIW01001784">
    <property type="protein sequence ID" value="KZL80943.1"/>
    <property type="molecule type" value="Genomic_DNA"/>
</dbReference>
<keyword evidence="1" id="KW-0812">Transmembrane</keyword>
<accession>A0A167B6B9</accession>
<evidence type="ECO:0000256" key="1">
    <source>
        <dbReference type="SAM" id="Phobius"/>
    </source>
</evidence>
<feature type="transmembrane region" description="Helical" evidence="1">
    <location>
        <begin position="29"/>
        <end position="47"/>
    </location>
</feature>
<feature type="non-terminal residue" evidence="2">
    <location>
        <position position="1"/>
    </location>
</feature>
<sequence>LDKASHFISSFAPFATFCNNKNNPAFTTMYLIASLALSLVLFSAWKWSYRYIPKAQSSPDTVREKSKLVEIEPLKEFDWQQNDPAKHRPFKPVYHITMAIQASPPEDLIIVDNNYLDRVTNRRQILKENISKVAGALPEGIPALHETWTYLLSEYLPKRYPTMFSLSEDRTMFQNHVTNVSLPITPPEDPVTALQALGETVEDDIFLLVETPEGHRAVSFVCCHPAGFDPSDKLGKLMKDIHTPVPSYDKIGASMERFFSRLQVGKSVKRMNWSVSTHDRLFSPNDLHIYDGDKIEEDEDVDIGKARLRQELQTLTRLPKTGAILFSFKTYLTPIDEVKKEGFGLQLADAIEGLKNGNAPGMWVYKGASRWGKSVCEYLRS</sequence>
<proteinExistence type="predicted"/>
<keyword evidence="3" id="KW-1185">Reference proteome</keyword>